<dbReference type="GO" id="GO:0080120">
    <property type="term" value="P:CAAX-box protein maturation"/>
    <property type="evidence" value="ECO:0007669"/>
    <property type="project" value="UniProtKB-ARBA"/>
</dbReference>
<dbReference type="RefSeq" id="WP_077996221.1">
    <property type="nucleotide sequence ID" value="NZ_CP019794.1"/>
</dbReference>
<gene>
    <name evidence="2" type="ORF">B7C51_10140</name>
</gene>
<protein>
    <recommendedName>
        <fullName evidence="1">CAAX prenyl protease 2/Lysostaphin resistance protein A-like domain-containing protein</fullName>
    </recommendedName>
</protein>
<organism evidence="2 3">
    <name type="scientific">Paenibacillus larvae subsp. pulvifaciens</name>
    <dbReference type="NCBI Taxonomy" id="1477"/>
    <lineage>
        <taxon>Bacteria</taxon>
        <taxon>Bacillati</taxon>
        <taxon>Bacillota</taxon>
        <taxon>Bacilli</taxon>
        <taxon>Bacillales</taxon>
        <taxon>Paenibacillaceae</taxon>
        <taxon>Paenibacillus</taxon>
    </lineage>
</organism>
<reference evidence="2 3" key="1">
    <citation type="submission" date="2017-03" db="EMBL/GenBank/DDBJ databases">
        <title>Paenibacillus larvae genome sequencing.</title>
        <authorList>
            <person name="Dingman D.W."/>
        </authorList>
    </citation>
    <scope>NUCLEOTIDE SEQUENCE [LARGE SCALE GENOMIC DNA]</scope>
    <source>
        <strain evidence="2 3">SAG 10367</strain>
    </source>
</reference>
<dbReference type="Pfam" id="PF02517">
    <property type="entry name" value="Rce1-like"/>
    <property type="match status" value="1"/>
</dbReference>
<evidence type="ECO:0000259" key="1">
    <source>
        <dbReference type="Pfam" id="PF02517"/>
    </source>
</evidence>
<sequence>MELIWLIIGFVSLGIFVKYRPKSYESMLIPRTEAIRLARERIFELAGVDVSTWKAYAMYWHDRNTISRLHQLNKLDTLRKTLFNWGLVESWRIRFISLNNSIIIGLNARGEVTFLNVTVRDNRHYTGEKQEKSIGDIKRTLTQKDSIFWKDAKIIGQGQRTEDLSNIDTYWYLVEGQDLRMKISVQVSQGRIINILSDTEIKTSNIQQVVKKEFRETALNLSGFIGALGATIAGVLSLIYTDASIGSTISVLLAAIIVFAVFLTSTDDVKMGIVNAYDSCLTIKSVYIIGYLSALMAGLAYSCVVFVTSLAGFNLASLEQIPLFRNPVSQITYGVSIGLICLGLFSLLFRILENKGLVRISPELSERSLFLSGFKYRQSISMSIQSSLMEELIFRLLGVSLFIWLFGHDLMAILLTSVLWAFLHQGSGYNPSVYRWSQLVIFGIILGYAYLHVGFLTVLTAHFVHNFILTSLPLFSYKIQIKEGKYFQEIEKDITLN</sequence>
<name>A0A1V0USF7_9BACL</name>
<dbReference type="EMBL" id="CP020557">
    <property type="protein sequence ID" value="ARF68114.1"/>
    <property type="molecule type" value="Genomic_DNA"/>
</dbReference>
<dbReference type="GeneID" id="64220699"/>
<dbReference type="InterPro" id="IPR003675">
    <property type="entry name" value="Rce1/LyrA-like_dom"/>
</dbReference>
<dbReference type="GO" id="GO:0004175">
    <property type="term" value="F:endopeptidase activity"/>
    <property type="evidence" value="ECO:0007669"/>
    <property type="project" value="UniProtKB-ARBA"/>
</dbReference>
<dbReference type="AlphaFoldDB" id="A0A1V0USF7"/>
<accession>A0A1V0USF7</accession>
<evidence type="ECO:0000313" key="2">
    <source>
        <dbReference type="EMBL" id="ARF68114.1"/>
    </source>
</evidence>
<proteinExistence type="predicted"/>
<evidence type="ECO:0000313" key="3">
    <source>
        <dbReference type="Proteomes" id="UP000192727"/>
    </source>
</evidence>
<dbReference type="Proteomes" id="UP000192727">
    <property type="component" value="Chromosome"/>
</dbReference>
<feature type="domain" description="CAAX prenyl protease 2/Lysostaphin resistance protein A-like" evidence="1">
    <location>
        <begin position="380"/>
        <end position="468"/>
    </location>
</feature>